<evidence type="ECO:0000256" key="13">
    <source>
        <dbReference type="SAM" id="SignalP"/>
    </source>
</evidence>
<evidence type="ECO:0000256" key="10">
    <source>
        <dbReference type="ARBA" id="ARBA00023326"/>
    </source>
</evidence>
<dbReference type="EC" id="3.2.1.-" evidence="11"/>
<feature type="chain" id="PRO_5041917798" description="Glucanase" evidence="13">
    <location>
        <begin position="19"/>
        <end position="539"/>
    </location>
</feature>
<dbReference type="AlphaFoldDB" id="A0AAD6YCF8"/>
<dbReference type="InterPro" id="IPR000254">
    <property type="entry name" value="CBD"/>
</dbReference>
<evidence type="ECO:0000256" key="2">
    <source>
        <dbReference type="ARBA" id="ARBA00006044"/>
    </source>
</evidence>
<feature type="domain" description="CBM1" evidence="14">
    <location>
        <begin position="501"/>
        <end position="537"/>
    </location>
</feature>
<dbReference type="InterPro" id="IPR037019">
    <property type="entry name" value="Glyco_hydro_7_sf"/>
</dbReference>
<dbReference type="PANTHER" id="PTHR33753:SF2">
    <property type="entry name" value="GLYCOSIDE HYDROLASE FAMILY 7 PROTEIN"/>
    <property type="match status" value="1"/>
</dbReference>
<keyword evidence="7" id="KW-0325">Glycoprotein</keyword>
<evidence type="ECO:0000256" key="6">
    <source>
        <dbReference type="ARBA" id="ARBA00023157"/>
    </source>
</evidence>
<organism evidence="15 16">
    <name type="scientific">Mycena pura</name>
    <dbReference type="NCBI Taxonomy" id="153505"/>
    <lineage>
        <taxon>Eukaryota</taxon>
        <taxon>Fungi</taxon>
        <taxon>Dikarya</taxon>
        <taxon>Basidiomycota</taxon>
        <taxon>Agaricomycotina</taxon>
        <taxon>Agaricomycetes</taxon>
        <taxon>Agaricomycetidae</taxon>
        <taxon>Agaricales</taxon>
        <taxon>Marasmiineae</taxon>
        <taxon>Mycenaceae</taxon>
        <taxon>Mycena</taxon>
    </lineage>
</organism>
<dbReference type="Pfam" id="PF00840">
    <property type="entry name" value="Glyco_hydro_7"/>
    <property type="match status" value="1"/>
</dbReference>
<keyword evidence="6" id="KW-1015">Disulfide bond</keyword>
<dbReference type="PROSITE" id="PS00562">
    <property type="entry name" value="CBM1_1"/>
    <property type="match status" value="1"/>
</dbReference>
<dbReference type="CDD" id="cd07999">
    <property type="entry name" value="GH7_CBH_EG"/>
    <property type="match status" value="1"/>
</dbReference>
<evidence type="ECO:0000256" key="12">
    <source>
        <dbReference type="SAM" id="MobiDB-lite"/>
    </source>
</evidence>
<dbReference type="InterPro" id="IPR001722">
    <property type="entry name" value="Glyco_hydro_7"/>
</dbReference>
<sequence>MSRSNFLVLAALLPVALSQLAGTNIAENHPLSHGRNARELAQSSIVIDANWRWTHQGVSGTTNCYTGNTWDTSICTSGVACAQACAIDGADYEGTYGITTSGNALTLKFVTVSEQPNIGSRVYLLAPGSTTEYQTFNSTTRNSRESFKPIDGGLALNYCRFDVDVSQLPCGLNGALYFSQMDADGGVAKSNGNNKAGVKYGTGYCDAQCPRDLKFINGVANSQGWVPDSNDRTPSFLSGVQRTQYELCSELGHGTYGNVLPEMDVWEANSVSSAFTPHTCTTLGQSTCTGTTCSQPNSTQGTCDQAGCDFNSFRMGDTSFYGPGLTVDTTQKFTVVTQFVGNPMTSIQRLYVQNGKVIANSNSTIPGVTGNAISDSFCAAQKTAFGDTNTFASKGGMSTMSKAASAGMVLVMSLWDDHAAEMLWLDAPYPPTKSPSAAGVTRGTCSPSSGVPATVEAQSPNAQVVYSNIRFGDIGSTFSTTGGTTGGGGGTTPPASAPTGGTVAEFGQCGGENYTGATVCVSPFTCQELNPFFFQCLTA</sequence>
<evidence type="ECO:0000256" key="11">
    <source>
        <dbReference type="RuleBase" id="RU361164"/>
    </source>
</evidence>
<evidence type="ECO:0000256" key="5">
    <source>
        <dbReference type="ARBA" id="ARBA00023001"/>
    </source>
</evidence>
<dbReference type="InterPro" id="IPR013320">
    <property type="entry name" value="ConA-like_dom_sf"/>
</dbReference>
<evidence type="ECO:0000259" key="14">
    <source>
        <dbReference type="PROSITE" id="PS51164"/>
    </source>
</evidence>
<dbReference type="GO" id="GO:0030248">
    <property type="term" value="F:cellulose binding"/>
    <property type="evidence" value="ECO:0007669"/>
    <property type="project" value="InterPro"/>
</dbReference>
<evidence type="ECO:0000256" key="7">
    <source>
        <dbReference type="ARBA" id="ARBA00023180"/>
    </source>
</evidence>
<dbReference type="Gene3D" id="2.70.100.10">
    <property type="entry name" value="Glycoside hydrolase, family 7, domain"/>
    <property type="match status" value="1"/>
</dbReference>
<keyword evidence="8" id="KW-0119">Carbohydrate metabolism</keyword>
<dbReference type="Pfam" id="PF00734">
    <property type="entry name" value="CBM_1"/>
    <property type="match status" value="1"/>
</dbReference>
<feature type="region of interest" description="Disordered" evidence="12">
    <location>
        <begin position="480"/>
        <end position="499"/>
    </location>
</feature>
<dbReference type="Proteomes" id="UP001219525">
    <property type="component" value="Unassembled WGS sequence"/>
</dbReference>
<dbReference type="PRINTS" id="PR00734">
    <property type="entry name" value="GLHYDRLASE7"/>
</dbReference>
<dbReference type="InterPro" id="IPR035971">
    <property type="entry name" value="CBD_sf"/>
</dbReference>
<dbReference type="GO" id="GO:0030245">
    <property type="term" value="P:cellulose catabolic process"/>
    <property type="evidence" value="ECO:0007669"/>
    <property type="project" value="UniProtKB-KW"/>
</dbReference>
<dbReference type="PANTHER" id="PTHR33753">
    <property type="entry name" value="1,4-BETA-D-GLUCAN CELLOBIOHYDROLASE B"/>
    <property type="match status" value="1"/>
</dbReference>
<feature type="signal peptide" evidence="13">
    <location>
        <begin position="1"/>
        <end position="18"/>
    </location>
</feature>
<keyword evidence="3 13" id="KW-0732">Signal</keyword>
<evidence type="ECO:0000256" key="8">
    <source>
        <dbReference type="ARBA" id="ARBA00023277"/>
    </source>
</evidence>
<name>A0AAD6YCF8_9AGAR</name>
<dbReference type="SUPFAM" id="SSF49899">
    <property type="entry name" value="Concanavalin A-like lectins/glucanases"/>
    <property type="match status" value="1"/>
</dbReference>
<dbReference type="SMART" id="SM00236">
    <property type="entry name" value="fCBD"/>
    <property type="match status" value="1"/>
</dbReference>
<evidence type="ECO:0000313" key="16">
    <source>
        <dbReference type="Proteomes" id="UP001219525"/>
    </source>
</evidence>
<evidence type="ECO:0000256" key="1">
    <source>
        <dbReference type="ARBA" id="ARBA00001641"/>
    </source>
</evidence>
<evidence type="ECO:0000256" key="9">
    <source>
        <dbReference type="ARBA" id="ARBA00023295"/>
    </source>
</evidence>
<dbReference type="SUPFAM" id="SSF57180">
    <property type="entry name" value="Cellulose-binding domain"/>
    <property type="match status" value="1"/>
</dbReference>
<protein>
    <recommendedName>
        <fullName evidence="11">Glucanase</fullName>
        <ecNumber evidence="11">3.2.1.-</ecNumber>
    </recommendedName>
</protein>
<reference evidence="15" key="1">
    <citation type="submission" date="2023-03" db="EMBL/GenBank/DDBJ databases">
        <title>Massive genome expansion in bonnet fungi (Mycena s.s.) driven by repeated elements and novel gene families across ecological guilds.</title>
        <authorList>
            <consortium name="Lawrence Berkeley National Laboratory"/>
            <person name="Harder C.B."/>
            <person name="Miyauchi S."/>
            <person name="Viragh M."/>
            <person name="Kuo A."/>
            <person name="Thoen E."/>
            <person name="Andreopoulos B."/>
            <person name="Lu D."/>
            <person name="Skrede I."/>
            <person name="Drula E."/>
            <person name="Henrissat B."/>
            <person name="Morin E."/>
            <person name="Kohler A."/>
            <person name="Barry K."/>
            <person name="LaButti K."/>
            <person name="Morin E."/>
            <person name="Salamov A."/>
            <person name="Lipzen A."/>
            <person name="Mereny Z."/>
            <person name="Hegedus B."/>
            <person name="Baldrian P."/>
            <person name="Stursova M."/>
            <person name="Weitz H."/>
            <person name="Taylor A."/>
            <person name="Grigoriev I.V."/>
            <person name="Nagy L.G."/>
            <person name="Martin F."/>
            <person name="Kauserud H."/>
        </authorList>
    </citation>
    <scope>NUCLEOTIDE SEQUENCE</scope>
    <source>
        <strain evidence="15">9144</strain>
    </source>
</reference>
<dbReference type="EMBL" id="JARJCW010000026">
    <property type="protein sequence ID" value="KAJ7211423.1"/>
    <property type="molecule type" value="Genomic_DNA"/>
</dbReference>
<gene>
    <name evidence="15" type="ORF">GGX14DRAFT_624741</name>
</gene>
<accession>A0AAD6YCF8</accession>
<comment type="catalytic activity">
    <reaction evidence="1">
        <text>Hydrolysis of (1-&gt;4)-beta-D-glucosidic linkages in cellulose and cellotetraose, releasing cellobiose from the non-reducing ends of the chains.</text>
        <dbReference type="EC" id="3.2.1.91"/>
    </reaction>
</comment>
<evidence type="ECO:0000256" key="3">
    <source>
        <dbReference type="ARBA" id="ARBA00022729"/>
    </source>
</evidence>
<evidence type="ECO:0000313" key="15">
    <source>
        <dbReference type="EMBL" id="KAJ7211423.1"/>
    </source>
</evidence>
<dbReference type="PROSITE" id="PS51164">
    <property type="entry name" value="CBM1_2"/>
    <property type="match status" value="1"/>
</dbReference>
<keyword evidence="5 11" id="KW-0136">Cellulose degradation</keyword>
<keyword evidence="9 11" id="KW-0326">Glycosidase</keyword>
<comment type="caution">
    <text evidence="15">The sequence shown here is derived from an EMBL/GenBank/DDBJ whole genome shotgun (WGS) entry which is preliminary data.</text>
</comment>
<keyword evidence="4 11" id="KW-0378">Hydrolase</keyword>
<keyword evidence="16" id="KW-1185">Reference proteome</keyword>
<dbReference type="GO" id="GO:0016162">
    <property type="term" value="F:cellulose 1,4-beta-cellobiosidase activity"/>
    <property type="evidence" value="ECO:0007669"/>
    <property type="project" value="UniProtKB-EC"/>
</dbReference>
<proteinExistence type="inferred from homology"/>
<comment type="similarity">
    <text evidence="2 11">Belongs to the glycosyl hydrolase 7 (cellulase C) family.</text>
</comment>
<keyword evidence="10 11" id="KW-0624">Polysaccharide degradation</keyword>
<evidence type="ECO:0000256" key="4">
    <source>
        <dbReference type="ARBA" id="ARBA00022801"/>
    </source>
</evidence>
<dbReference type="GO" id="GO:0005576">
    <property type="term" value="C:extracellular region"/>
    <property type="evidence" value="ECO:0007669"/>
    <property type="project" value="InterPro"/>
</dbReference>